<dbReference type="Pfam" id="PF00324">
    <property type="entry name" value="AA_permease"/>
    <property type="match status" value="1"/>
</dbReference>
<sequence>MTKNNVEINADGTIRGLSNLAVQMIAFGGSIGTGLFLGAGSTIHRTGPSILLVYLIIGGFFFLIMRAIGEMMYADPQQHTFVSFIGKYVNPQLGYFAAWSYWLELVLAGMAELTAISTYFKFWFPGVAPWVIQVAFLLLLTLVNLAMVRSFGRSETLLSGIKILAILALIIIGIYLITTHHQNPAGTNASWGNLVHHFALFPNGAHQFINAFPMVFFAFQGMEFVGITTAETKRPRKVLPRAVNQIIGRILLFYIGSLLIIMAITPWNTLNPSESPFVQIFKLAGLPAASQIINLVVIAAACSTLNSAIFSTGRHLYQLAEESPTRGMNFLTKVSKNGIPITSVLFSAGMMLLAPIISSFNSLSTAFAFIASVSSDIYILVCMLTMVAHYQYRHSTDFKTDGFKMPQYRWSNPLTIAFFLAIFISLFFNQSSLFPAVGALIWAIVFNGWLAYRQRKLTVTNSEESL</sequence>
<feature type="transmembrane region" description="Helical" evidence="8">
    <location>
        <begin position="246"/>
        <end position="267"/>
    </location>
</feature>
<reference evidence="11" key="1">
    <citation type="journal article" date="2019" name="Int. J. Syst. Evol. Microbiol.">
        <title>The Global Catalogue of Microorganisms (GCM) 10K type strain sequencing project: providing services to taxonomists for standard genome sequencing and annotation.</title>
        <authorList>
            <consortium name="The Broad Institute Genomics Platform"/>
            <consortium name="The Broad Institute Genome Sequencing Center for Infectious Disease"/>
            <person name="Wu L."/>
            <person name="Ma J."/>
        </authorList>
    </citation>
    <scope>NUCLEOTIDE SEQUENCE [LARGE SCALE GENOMIC DNA]</scope>
    <source>
        <strain evidence="11">CCUG 71848</strain>
    </source>
</reference>
<dbReference type="PANTHER" id="PTHR43495:SF2">
    <property type="entry name" value="D-SERINE_D-ALANINE_GLYCINE TRANSPORTER"/>
    <property type="match status" value="1"/>
</dbReference>
<feature type="transmembrane region" description="Helical" evidence="8">
    <location>
        <begin position="208"/>
        <end position="225"/>
    </location>
</feature>
<keyword evidence="5" id="KW-0029">Amino-acid transport</keyword>
<protein>
    <submittedName>
        <fullName evidence="10">Amino acid permease</fullName>
    </submittedName>
</protein>
<accession>A0ABW3PHP9</accession>
<feature type="transmembrane region" description="Helical" evidence="8">
    <location>
        <begin position="122"/>
        <end position="145"/>
    </location>
</feature>
<evidence type="ECO:0000256" key="7">
    <source>
        <dbReference type="ARBA" id="ARBA00023136"/>
    </source>
</evidence>
<feature type="transmembrane region" description="Helical" evidence="8">
    <location>
        <begin position="157"/>
        <end position="177"/>
    </location>
</feature>
<evidence type="ECO:0000256" key="6">
    <source>
        <dbReference type="ARBA" id="ARBA00022989"/>
    </source>
</evidence>
<gene>
    <name evidence="10" type="ORF">ACFQ22_11515</name>
</gene>
<feature type="domain" description="Amino acid permease/ SLC12A" evidence="9">
    <location>
        <begin position="22"/>
        <end position="442"/>
    </location>
</feature>
<dbReference type="EMBL" id="JBHTLH010000041">
    <property type="protein sequence ID" value="MFD1125979.1"/>
    <property type="molecule type" value="Genomic_DNA"/>
</dbReference>
<feature type="transmembrane region" description="Helical" evidence="8">
    <location>
        <begin position="292"/>
        <end position="317"/>
    </location>
</feature>
<feature type="transmembrane region" description="Helical" evidence="8">
    <location>
        <begin position="51"/>
        <end position="69"/>
    </location>
</feature>
<evidence type="ECO:0000256" key="1">
    <source>
        <dbReference type="ARBA" id="ARBA00004651"/>
    </source>
</evidence>
<evidence type="ECO:0000313" key="11">
    <source>
        <dbReference type="Proteomes" id="UP001597156"/>
    </source>
</evidence>
<evidence type="ECO:0000313" key="10">
    <source>
        <dbReference type="EMBL" id="MFD1125979.1"/>
    </source>
</evidence>
<dbReference type="PIRSF" id="PIRSF006060">
    <property type="entry name" value="AA_transporter"/>
    <property type="match status" value="1"/>
</dbReference>
<evidence type="ECO:0000256" key="8">
    <source>
        <dbReference type="SAM" id="Phobius"/>
    </source>
</evidence>
<keyword evidence="6 8" id="KW-1133">Transmembrane helix</keyword>
<name>A0ABW3PHP9_9LACO</name>
<evidence type="ECO:0000259" key="9">
    <source>
        <dbReference type="Pfam" id="PF00324"/>
    </source>
</evidence>
<proteinExistence type="predicted"/>
<feature type="transmembrane region" description="Helical" evidence="8">
    <location>
        <begin position="338"/>
        <end position="360"/>
    </location>
</feature>
<keyword evidence="4 8" id="KW-0812">Transmembrane</keyword>
<dbReference type="PROSITE" id="PS00218">
    <property type="entry name" value="AMINO_ACID_PERMEASE_1"/>
    <property type="match status" value="1"/>
</dbReference>
<feature type="transmembrane region" description="Helical" evidence="8">
    <location>
        <begin position="410"/>
        <end position="428"/>
    </location>
</feature>
<dbReference type="PANTHER" id="PTHR43495">
    <property type="entry name" value="GABA PERMEASE"/>
    <property type="match status" value="1"/>
</dbReference>
<evidence type="ECO:0000256" key="4">
    <source>
        <dbReference type="ARBA" id="ARBA00022692"/>
    </source>
</evidence>
<dbReference type="RefSeq" id="WP_121979082.1">
    <property type="nucleotide sequence ID" value="NZ_JBHTLH010000041.1"/>
</dbReference>
<evidence type="ECO:0000256" key="2">
    <source>
        <dbReference type="ARBA" id="ARBA00022448"/>
    </source>
</evidence>
<keyword evidence="2" id="KW-0813">Transport</keyword>
<dbReference type="Gene3D" id="1.20.1740.10">
    <property type="entry name" value="Amino acid/polyamine transporter I"/>
    <property type="match status" value="1"/>
</dbReference>
<keyword evidence="7 8" id="KW-0472">Membrane</keyword>
<feature type="transmembrane region" description="Helical" evidence="8">
    <location>
        <begin position="434"/>
        <end position="452"/>
    </location>
</feature>
<evidence type="ECO:0000256" key="3">
    <source>
        <dbReference type="ARBA" id="ARBA00022475"/>
    </source>
</evidence>
<comment type="subcellular location">
    <subcellularLocation>
        <location evidence="1">Cell membrane</location>
        <topology evidence="1">Multi-pass membrane protein</topology>
    </subcellularLocation>
</comment>
<keyword evidence="11" id="KW-1185">Reference proteome</keyword>
<keyword evidence="3" id="KW-1003">Cell membrane</keyword>
<feature type="transmembrane region" description="Helical" evidence="8">
    <location>
        <begin position="366"/>
        <end position="390"/>
    </location>
</feature>
<dbReference type="InterPro" id="IPR004841">
    <property type="entry name" value="AA-permease/SLC12A_dom"/>
</dbReference>
<organism evidence="10 11">
    <name type="scientific">Lentilactobacillus raoultii</name>
    <dbReference type="NCBI Taxonomy" id="1987503"/>
    <lineage>
        <taxon>Bacteria</taxon>
        <taxon>Bacillati</taxon>
        <taxon>Bacillota</taxon>
        <taxon>Bacilli</taxon>
        <taxon>Lactobacillales</taxon>
        <taxon>Lactobacillaceae</taxon>
        <taxon>Lentilactobacillus</taxon>
    </lineage>
</organism>
<dbReference type="InterPro" id="IPR004840">
    <property type="entry name" value="Amino_acid_permease_CS"/>
</dbReference>
<feature type="transmembrane region" description="Helical" evidence="8">
    <location>
        <begin position="20"/>
        <end position="39"/>
    </location>
</feature>
<feature type="transmembrane region" description="Helical" evidence="8">
    <location>
        <begin position="81"/>
        <end position="102"/>
    </location>
</feature>
<comment type="caution">
    <text evidence="10">The sequence shown here is derived from an EMBL/GenBank/DDBJ whole genome shotgun (WGS) entry which is preliminary data.</text>
</comment>
<dbReference type="Proteomes" id="UP001597156">
    <property type="component" value="Unassembled WGS sequence"/>
</dbReference>
<evidence type="ECO:0000256" key="5">
    <source>
        <dbReference type="ARBA" id="ARBA00022970"/>
    </source>
</evidence>